<dbReference type="Proteomes" id="UP001172457">
    <property type="component" value="Chromosome 3"/>
</dbReference>
<comment type="caution">
    <text evidence="1">The sequence shown here is derived from an EMBL/GenBank/DDBJ whole genome shotgun (WGS) entry which is preliminary data.</text>
</comment>
<organism evidence="1 2">
    <name type="scientific">Centaurea solstitialis</name>
    <name type="common">yellow star-thistle</name>
    <dbReference type="NCBI Taxonomy" id="347529"/>
    <lineage>
        <taxon>Eukaryota</taxon>
        <taxon>Viridiplantae</taxon>
        <taxon>Streptophyta</taxon>
        <taxon>Embryophyta</taxon>
        <taxon>Tracheophyta</taxon>
        <taxon>Spermatophyta</taxon>
        <taxon>Magnoliopsida</taxon>
        <taxon>eudicotyledons</taxon>
        <taxon>Gunneridae</taxon>
        <taxon>Pentapetalae</taxon>
        <taxon>asterids</taxon>
        <taxon>campanulids</taxon>
        <taxon>Asterales</taxon>
        <taxon>Asteraceae</taxon>
        <taxon>Carduoideae</taxon>
        <taxon>Cardueae</taxon>
        <taxon>Centaureinae</taxon>
        <taxon>Centaurea</taxon>
    </lineage>
</organism>
<proteinExistence type="predicted"/>
<dbReference type="AlphaFoldDB" id="A0AA38T9V3"/>
<sequence length="81" mass="8995">MALFFSGGERKELKLRVTGRIWKEPPNLDAPPAGSCVPNLSLYLDLVSVPPKLLKKGLEGRRNPNPLALWTQLTCEIVENP</sequence>
<name>A0AA38T9V3_9ASTR</name>
<keyword evidence="2" id="KW-1185">Reference proteome</keyword>
<accession>A0AA38T9V3</accession>
<evidence type="ECO:0000313" key="2">
    <source>
        <dbReference type="Proteomes" id="UP001172457"/>
    </source>
</evidence>
<reference evidence="1" key="1">
    <citation type="submission" date="2023-03" db="EMBL/GenBank/DDBJ databases">
        <title>Chromosome-scale reference genome and RAD-based genetic map of yellow starthistle (Centaurea solstitialis) reveal putative structural variation and QTLs associated with invader traits.</title>
        <authorList>
            <person name="Reatini B."/>
            <person name="Cang F.A."/>
            <person name="Jiang Q."/>
            <person name="Mckibben M.T.W."/>
            <person name="Barker M.S."/>
            <person name="Rieseberg L.H."/>
            <person name="Dlugosch K.M."/>
        </authorList>
    </citation>
    <scope>NUCLEOTIDE SEQUENCE</scope>
    <source>
        <strain evidence="1">CAN-66</strain>
        <tissue evidence="1">Leaf</tissue>
    </source>
</reference>
<gene>
    <name evidence="1" type="ORF">OSB04_010748</name>
</gene>
<protein>
    <submittedName>
        <fullName evidence="1">Uncharacterized protein</fullName>
    </submittedName>
</protein>
<evidence type="ECO:0000313" key="1">
    <source>
        <dbReference type="EMBL" id="KAJ9556134.1"/>
    </source>
</evidence>
<dbReference type="EMBL" id="JARYMX010000003">
    <property type="protein sequence ID" value="KAJ9556134.1"/>
    <property type="molecule type" value="Genomic_DNA"/>
</dbReference>